<proteinExistence type="predicted"/>
<dbReference type="AlphaFoldDB" id="A0A8H6ESH5"/>
<dbReference type="SUPFAM" id="SSF55797">
    <property type="entry name" value="PR-1-like"/>
    <property type="match status" value="1"/>
</dbReference>
<feature type="compositionally biased region" description="Low complexity" evidence="1">
    <location>
        <begin position="72"/>
        <end position="111"/>
    </location>
</feature>
<organism evidence="4 5">
    <name type="scientific">Dekkera bruxellensis</name>
    <name type="common">Brettanomyces custersii</name>
    <dbReference type="NCBI Taxonomy" id="5007"/>
    <lineage>
        <taxon>Eukaryota</taxon>
        <taxon>Fungi</taxon>
        <taxon>Dikarya</taxon>
        <taxon>Ascomycota</taxon>
        <taxon>Saccharomycotina</taxon>
        <taxon>Pichiomycetes</taxon>
        <taxon>Pichiales</taxon>
        <taxon>Pichiaceae</taxon>
        <taxon>Brettanomyces</taxon>
    </lineage>
</organism>
<dbReference type="InterPro" id="IPR001283">
    <property type="entry name" value="CRISP-related"/>
</dbReference>
<dbReference type="Proteomes" id="UP000568158">
    <property type="component" value="Unassembled WGS sequence"/>
</dbReference>
<sequence length="373" mass="38983">MKSLSAIALAAFIGLQRVYASDSCVINYHTVTTVEYVYKPYPSDFTSQFSAVKSSASQSSEISTLDDEEDTTTATSSASSSSSLTTSSSSEVATSSSASSSESASSESTSSVQLGFVYNPSTSSSESTTSSSSLREAVSTSASSTSASSTSTSESSTSESSTSKPSTSSTTSKSSTSTSSTTSKSSTSTSSTPSTSSSKTTSKSSSSTSSTAASTSTGFDFAQVYLDMHNKYRSLHEDTPDMTWNSGVAAVAQTYADSYSCDGVLSHSGNKYNGSGLGENLAYGYDFDDAGAVTAWYDEISDYNYDDPGFSEKTGHFTQVVWKSSTELGCGYKYCGSYYGYYIVCNYLPQGNIVSSGSDSAIYFEENVLPLKS</sequence>
<dbReference type="GO" id="GO:0005576">
    <property type="term" value="C:extracellular region"/>
    <property type="evidence" value="ECO:0007669"/>
    <property type="project" value="InterPro"/>
</dbReference>
<dbReference type="SMART" id="SM00198">
    <property type="entry name" value="SCP"/>
    <property type="match status" value="1"/>
</dbReference>
<dbReference type="Gene3D" id="3.40.33.10">
    <property type="entry name" value="CAP"/>
    <property type="match status" value="1"/>
</dbReference>
<dbReference type="InterPro" id="IPR014044">
    <property type="entry name" value="CAP_dom"/>
</dbReference>
<protein>
    <recommendedName>
        <fullName evidence="3">SCP domain-containing protein</fullName>
    </recommendedName>
</protein>
<dbReference type="PRINTS" id="PR00837">
    <property type="entry name" value="V5TPXLIKE"/>
</dbReference>
<name>A0A8H6ESH5_DEKBR</name>
<keyword evidence="2" id="KW-0732">Signal</keyword>
<evidence type="ECO:0000313" key="4">
    <source>
        <dbReference type="EMBL" id="KAF6008676.1"/>
    </source>
</evidence>
<gene>
    <name evidence="4" type="ORF">HII12_003903</name>
</gene>
<dbReference type="Pfam" id="PF00188">
    <property type="entry name" value="CAP"/>
    <property type="match status" value="1"/>
</dbReference>
<dbReference type="InterPro" id="IPR002413">
    <property type="entry name" value="V5_allergen-like"/>
</dbReference>
<dbReference type="PRINTS" id="PR00838">
    <property type="entry name" value="V5ALLERGEN"/>
</dbReference>
<dbReference type="PROSITE" id="PS01009">
    <property type="entry name" value="CRISP_1"/>
    <property type="match status" value="1"/>
</dbReference>
<feature type="signal peptide" evidence="2">
    <location>
        <begin position="1"/>
        <end position="20"/>
    </location>
</feature>
<evidence type="ECO:0000256" key="1">
    <source>
        <dbReference type="SAM" id="MobiDB-lite"/>
    </source>
</evidence>
<reference evidence="4 5" key="1">
    <citation type="journal article" date="2020" name="Appl. Microbiol. Biotechnol.">
        <title>Targeted gene deletion in Brettanomyces bruxellensis with an expression-free CRISPR-Cas9 system.</title>
        <authorList>
            <person name="Varela C."/>
            <person name="Bartel C."/>
            <person name="Onetto C."/>
            <person name="Borneman A."/>
        </authorList>
    </citation>
    <scope>NUCLEOTIDE SEQUENCE [LARGE SCALE GENOMIC DNA]</scope>
    <source>
        <strain evidence="4 5">AWRI1613</strain>
    </source>
</reference>
<feature type="domain" description="SCP" evidence="3">
    <location>
        <begin position="220"/>
        <end position="355"/>
    </location>
</feature>
<feature type="chain" id="PRO_5034198447" description="SCP domain-containing protein" evidence="2">
    <location>
        <begin position="21"/>
        <end position="373"/>
    </location>
</feature>
<dbReference type="PROSITE" id="PS01010">
    <property type="entry name" value="CRISP_2"/>
    <property type="match status" value="1"/>
</dbReference>
<dbReference type="PANTHER" id="PTHR10334">
    <property type="entry name" value="CYSTEINE-RICH SECRETORY PROTEIN-RELATED"/>
    <property type="match status" value="1"/>
</dbReference>
<accession>A0A8H6ESH5</accession>
<dbReference type="InterPro" id="IPR035940">
    <property type="entry name" value="CAP_sf"/>
</dbReference>
<feature type="region of interest" description="Disordered" evidence="1">
    <location>
        <begin position="58"/>
        <end position="214"/>
    </location>
</feature>
<dbReference type="EMBL" id="JABCYN010000034">
    <property type="protein sequence ID" value="KAF6008676.1"/>
    <property type="molecule type" value="Genomic_DNA"/>
</dbReference>
<feature type="compositionally biased region" description="Low complexity" evidence="1">
    <location>
        <begin position="121"/>
        <end position="214"/>
    </location>
</feature>
<evidence type="ECO:0000256" key="2">
    <source>
        <dbReference type="SAM" id="SignalP"/>
    </source>
</evidence>
<evidence type="ECO:0000313" key="5">
    <source>
        <dbReference type="Proteomes" id="UP000568158"/>
    </source>
</evidence>
<comment type="caution">
    <text evidence="4">The sequence shown here is derived from an EMBL/GenBank/DDBJ whole genome shotgun (WGS) entry which is preliminary data.</text>
</comment>
<dbReference type="InterPro" id="IPR018244">
    <property type="entry name" value="Allrgn_V5/Tpx1_CS"/>
</dbReference>
<evidence type="ECO:0000259" key="3">
    <source>
        <dbReference type="SMART" id="SM00198"/>
    </source>
</evidence>